<keyword evidence="9" id="KW-0677">Repeat</keyword>
<comment type="similarity">
    <text evidence="4">Belongs to the CarB family.</text>
</comment>
<dbReference type="PROSITE" id="PS50975">
    <property type="entry name" value="ATP_GRASP"/>
    <property type="match status" value="2"/>
</dbReference>
<dbReference type="PROSITE" id="PS00867">
    <property type="entry name" value="CPSASE_2"/>
    <property type="match status" value="2"/>
</dbReference>
<keyword evidence="5" id="KW-0055">Arginine biosynthesis</keyword>
<organism evidence="20">
    <name type="scientific">Caldithrix abyssi</name>
    <dbReference type="NCBI Taxonomy" id="187145"/>
    <lineage>
        <taxon>Bacteria</taxon>
        <taxon>Pseudomonadati</taxon>
        <taxon>Calditrichota</taxon>
        <taxon>Calditrichia</taxon>
        <taxon>Calditrichales</taxon>
        <taxon>Calditrichaceae</taxon>
        <taxon>Caldithrix</taxon>
    </lineage>
</organism>
<dbReference type="InterPro" id="IPR058047">
    <property type="entry name" value="CPSase_preATP-grasp"/>
</dbReference>
<dbReference type="GO" id="GO:0006541">
    <property type="term" value="P:glutamine metabolic process"/>
    <property type="evidence" value="ECO:0007669"/>
    <property type="project" value="TreeGrafter"/>
</dbReference>
<dbReference type="Gene3D" id="3.40.50.1380">
    <property type="entry name" value="Methylglyoxal synthase-like domain"/>
    <property type="match status" value="1"/>
</dbReference>
<evidence type="ECO:0000256" key="9">
    <source>
        <dbReference type="ARBA" id="ARBA00022737"/>
    </source>
</evidence>
<evidence type="ECO:0000259" key="19">
    <source>
        <dbReference type="PROSITE" id="PS51855"/>
    </source>
</evidence>
<gene>
    <name evidence="20" type="primary">carB</name>
    <name evidence="20" type="ORF">ENJ15_02835</name>
</gene>
<comment type="caution">
    <text evidence="20">The sequence shown here is derived from an EMBL/GenBank/DDBJ whole genome shotgun (WGS) entry which is preliminary data.</text>
</comment>
<keyword evidence="14" id="KW-0464">Manganese</keyword>
<dbReference type="InterPro" id="IPR005480">
    <property type="entry name" value="CPSase_lsu_oligo"/>
</dbReference>
<evidence type="ECO:0000256" key="11">
    <source>
        <dbReference type="ARBA" id="ARBA00022840"/>
    </source>
</evidence>
<comment type="cofactor">
    <cofactor evidence="2">
        <name>Zn(2+)</name>
        <dbReference type="ChEBI" id="CHEBI:29105"/>
    </cofactor>
</comment>
<comment type="catalytic activity">
    <reaction evidence="16">
        <text>hydrogencarbonate + L-glutamine + 2 ATP + H2O = carbamoyl phosphate + L-glutamate + 2 ADP + phosphate + 2 H(+)</text>
        <dbReference type="Rhea" id="RHEA:18633"/>
        <dbReference type="ChEBI" id="CHEBI:15377"/>
        <dbReference type="ChEBI" id="CHEBI:15378"/>
        <dbReference type="ChEBI" id="CHEBI:17544"/>
        <dbReference type="ChEBI" id="CHEBI:29985"/>
        <dbReference type="ChEBI" id="CHEBI:30616"/>
        <dbReference type="ChEBI" id="CHEBI:43474"/>
        <dbReference type="ChEBI" id="CHEBI:58228"/>
        <dbReference type="ChEBI" id="CHEBI:58359"/>
        <dbReference type="ChEBI" id="CHEBI:456216"/>
        <dbReference type="EC" id="6.3.5.5"/>
    </reaction>
</comment>
<keyword evidence="13" id="KW-0665">Pyrimidine biosynthesis</keyword>
<evidence type="ECO:0000256" key="1">
    <source>
        <dbReference type="ARBA" id="ARBA00001936"/>
    </source>
</evidence>
<dbReference type="GO" id="GO:0006221">
    <property type="term" value="P:pyrimidine nucleotide biosynthetic process"/>
    <property type="evidence" value="ECO:0007669"/>
    <property type="project" value="UniProtKB-KW"/>
</dbReference>
<reference evidence="20" key="1">
    <citation type="journal article" date="2020" name="mSystems">
        <title>Genome- and Community-Level Interaction Insights into Carbon Utilization and Element Cycling Functions of Hydrothermarchaeota in Hydrothermal Sediment.</title>
        <authorList>
            <person name="Zhou Z."/>
            <person name="Liu Y."/>
            <person name="Xu W."/>
            <person name="Pan J."/>
            <person name="Luo Z.H."/>
            <person name="Li M."/>
        </authorList>
    </citation>
    <scope>NUCLEOTIDE SEQUENCE [LARGE SCALE GENOMIC DNA]</scope>
    <source>
        <strain evidence="20">HyVt-460</strain>
    </source>
</reference>
<comment type="catalytic activity">
    <reaction evidence="15">
        <text>hydrogencarbonate + NH4(+) + 2 ATP = carbamoyl phosphate + 2 ADP + phosphate + 2 H(+)</text>
        <dbReference type="Rhea" id="RHEA:18029"/>
        <dbReference type="ChEBI" id="CHEBI:15378"/>
        <dbReference type="ChEBI" id="CHEBI:17544"/>
        <dbReference type="ChEBI" id="CHEBI:28938"/>
        <dbReference type="ChEBI" id="CHEBI:30616"/>
        <dbReference type="ChEBI" id="CHEBI:43474"/>
        <dbReference type="ChEBI" id="CHEBI:58228"/>
        <dbReference type="ChEBI" id="CHEBI:456216"/>
        <dbReference type="EC" id="6.3.4.16"/>
    </reaction>
</comment>
<dbReference type="InterPro" id="IPR005483">
    <property type="entry name" value="CPSase_dom"/>
</dbReference>
<dbReference type="NCBIfam" id="TIGR01369">
    <property type="entry name" value="CPSaseII_lrg"/>
    <property type="match status" value="1"/>
</dbReference>
<evidence type="ECO:0000256" key="7">
    <source>
        <dbReference type="ARBA" id="ARBA00022605"/>
    </source>
</evidence>
<dbReference type="GO" id="GO:0004087">
    <property type="term" value="F:carbamoyl-phosphate synthase (ammonia) activity"/>
    <property type="evidence" value="ECO:0007669"/>
    <property type="project" value="UniProtKB-EC"/>
</dbReference>
<dbReference type="SUPFAM" id="SSF52335">
    <property type="entry name" value="Methylglyoxal synthase-like"/>
    <property type="match status" value="1"/>
</dbReference>
<dbReference type="GO" id="GO:0005737">
    <property type="term" value="C:cytoplasm"/>
    <property type="evidence" value="ECO:0007669"/>
    <property type="project" value="TreeGrafter"/>
</dbReference>
<dbReference type="Gene3D" id="3.40.50.20">
    <property type="match status" value="2"/>
</dbReference>
<evidence type="ECO:0000256" key="17">
    <source>
        <dbReference type="PROSITE-ProRule" id="PRU00409"/>
    </source>
</evidence>
<dbReference type="NCBIfam" id="NF009455">
    <property type="entry name" value="PRK12815.1"/>
    <property type="match status" value="1"/>
</dbReference>
<name>A0A7V5RPS7_CALAY</name>
<dbReference type="SUPFAM" id="SSF52440">
    <property type="entry name" value="PreATP-grasp domain"/>
    <property type="match status" value="2"/>
</dbReference>
<dbReference type="PROSITE" id="PS51855">
    <property type="entry name" value="MGS"/>
    <property type="match status" value="1"/>
</dbReference>
<dbReference type="InterPro" id="IPR011761">
    <property type="entry name" value="ATP-grasp"/>
</dbReference>
<dbReference type="NCBIfam" id="NF003671">
    <property type="entry name" value="PRK05294.1"/>
    <property type="match status" value="1"/>
</dbReference>
<evidence type="ECO:0000256" key="3">
    <source>
        <dbReference type="ARBA" id="ARBA00004730"/>
    </source>
</evidence>
<dbReference type="FunFam" id="3.40.50.20:FF:000002">
    <property type="entry name" value="Carbamoyl-phosphate synthase large chain"/>
    <property type="match status" value="1"/>
</dbReference>
<dbReference type="InterPro" id="IPR036897">
    <property type="entry name" value="CarbamoylP_synth_lsu_oligo_sf"/>
</dbReference>
<dbReference type="Pfam" id="PF02142">
    <property type="entry name" value="MGS"/>
    <property type="match status" value="1"/>
</dbReference>
<dbReference type="Pfam" id="PF25596">
    <property type="entry name" value="CPSase_L_D1"/>
    <property type="match status" value="2"/>
</dbReference>
<dbReference type="EC" id="6.3.5.5" evidence="20"/>
<keyword evidence="10 17" id="KW-0547">Nucleotide-binding</keyword>
<evidence type="ECO:0000256" key="6">
    <source>
        <dbReference type="ARBA" id="ARBA00022598"/>
    </source>
</evidence>
<feature type="domain" description="ATP-grasp" evidence="18">
    <location>
        <begin position="667"/>
        <end position="858"/>
    </location>
</feature>
<dbReference type="SUPFAM" id="SSF48108">
    <property type="entry name" value="Carbamoyl phosphate synthetase, large subunit connection domain"/>
    <property type="match status" value="1"/>
</dbReference>
<dbReference type="FunFam" id="1.10.1030.10:FF:000002">
    <property type="entry name" value="Carbamoyl-phosphate synthase large chain"/>
    <property type="match status" value="1"/>
</dbReference>
<evidence type="ECO:0000256" key="5">
    <source>
        <dbReference type="ARBA" id="ARBA00022571"/>
    </source>
</evidence>
<dbReference type="GO" id="GO:0004088">
    <property type="term" value="F:carbamoyl-phosphate synthase (glutamine-hydrolyzing) activity"/>
    <property type="evidence" value="ECO:0007669"/>
    <property type="project" value="UniProtKB-EC"/>
</dbReference>
<proteinExistence type="inferred from homology"/>
<dbReference type="SMART" id="SM01096">
    <property type="entry name" value="CPSase_L_D3"/>
    <property type="match status" value="1"/>
</dbReference>
<dbReference type="InterPro" id="IPR013815">
    <property type="entry name" value="ATP_grasp_subdomain_1"/>
</dbReference>
<dbReference type="InterPro" id="IPR005479">
    <property type="entry name" value="CPAse_ATP-bd"/>
</dbReference>
<dbReference type="Gene3D" id="3.30.1490.20">
    <property type="entry name" value="ATP-grasp fold, A domain"/>
    <property type="match status" value="1"/>
</dbReference>
<evidence type="ECO:0000256" key="15">
    <source>
        <dbReference type="ARBA" id="ARBA00047359"/>
    </source>
</evidence>
<dbReference type="AlphaFoldDB" id="A0A7V5RPS7"/>
<dbReference type="Gene3D" id="1.10.1030.10">
    <property type="entry name" value="Carbamoyl-phosphate synthetase, large subunit oligomerisation domain"/>
    <property type="match status" value="1"/>
</dbReference>
<feature type="domain" description="ATP-grasp" evidence="18">
    <location>
        <begin position="131"/>
        <end position="323"/>
    </location>
</feature>
<sequence>MSQKPGKVLILGSAALKIGEAGEFDYSGSQAIKALREEGIHTVLINPNIATIQTSDHLADQVYFLPVTAYFVEKVIAREKPDSIMLAFGGQTALNTGLELYKNGVLEKYNVRILGTAAEVILDTEDRDLFVKRLREIDVKVARSYVAESVEEALDVAGRIGYPVMVRIAFALGGLGSGICADEKALKEKAEKAFNHTPQILVEENLWGWKEIEYEVVRDRFNNCLTICNMENLDPMGIHTGESIVVAPSQTLDNQDYHLLREVAIKVIQHLGVVGECNIQYAYDPHSRDYRVIEVNARLSRSSALASKATGYPLAFVAAKLGLGYGLHQLRNSVTQSTSAFFEPALDYVVVKMPRWDLRKFRKVSYSIGSSMKSVGEVMAIGKTFEEAIQKAIRMLETGPLGFAGESFSFDDIPRALSIPTDIRLFAVAEALRRGMSVDEIHGHSFINRWFLYRLKGLIQLERELSALEKPPGKDFLLQLKQAGFSDKQIARIIGGKEAEVRDWREQHGLFPSIKQIDTLAAEYPAQTNYLYFSYHGQESDVDAFEEETVLILGSGSYRIGSSVEFDWCAVNTGRTLRKLGYKTIMLNYNPETVSTDYDEFDMLLFDEISTEAVVELFRQLKPSGVILSVGGQIPNNLAVPLKEAGIPILGTPPESIDRAENRRHFSHMLDSLGIDQPLWQELDNVDSAVKFARDTGYPVLVRPSYVLSGAAMAVAANEAELRTYLQKAVELSPDHPTVISKFYQNAKEIEYDAVARNGEIIIYAISEHVENAGVHSGDATLVLPPQRTYLETIRRIRRIGQKIAKNLKITGPMNIQFLAKNNQVKVIECNVRASRSFPFVSKIMRKNFIDLAARAIMHRDISSQVPTLFELDYVGVKAPQFSFTRLEGADPVLGVEMASTGEVGCLGEDFNEAFLKALLSVGYRLPIKSMLVSSGSIESKAELLESLHLFKKSGIQFFATEGTAKFMRANGFNVQTLHWPLEKKKPNCIDYIRDGMVDMVINIPKNFQQDELSNGYLIRRAAADYNVMLFTNRQLVQRLAEALSTKTMEDLKIESWESYR</sequence>
<keyword evidence="7" id="KW-0028">Amino-acid biosynthesis</keyword>
<dbReference type="Gene3D" id="3.30.470.20">
    <property type="entry name" value="ATP-grasp fold, B domain"/>
    <property type="match status" value="2"/>
</dbReference>
<dbReference type="EMBL" id="DRLI01000108">
    <property type="protein sequence ID" value="HHM01920.1"/>
    <property type="molecule type" value="Genomic_DNA"/>
</dbReference>
<keyword evidence="12" id="KW-0460">Magnesium</keyword>
<dbReference type="FunFam" id="3.40.50.20:FF:000001">
    <property type="entry name" value="Carbamoyl-phosphate synthase large chain"/>
    <property type="match status" value="1"/>
</dbReference>
<dbReference type="FunFam" id="3.30.470.20:FF:000001">
    <property type="entry name" value="Carbamoyl-phosphate synthase large chain"/>
    <property type="match status" value="1"/>
</dbReference>
<dbReference type="GO" id="GO:0046872">
    <property type="term" value="F:metal ion binding"/>
    <property type="evidence" value="ECO:0007669"/>
    <property type="project" value="UniProtKB-KW"/>
</dbReference>
<evidence type="ECO:0000256" key="10">
    <source>
        <dbReference type="ARBA" id="ARBA00022741"/>
    </source>
</evidence>
<keyword evidence="11 17" id="KW-0067">ATP-binding</keyword>
<comment type="pathway">
    <text evidence="3">Amino-acid biosynthesis; L-arginine biosynthesis.</text>
</comment>
<evidence type="ECO:0000256" key="13">
    <source>
        <dbReference type="ARBA" id="ARBA00022975"/>
    </source>
</evidence>
<evidence type="ECO:0000256" key="16">
    <source>
        <dbReference type="ARBA" id="ARBA00048816"/>
    </source>
</evidence>
<dbReference type="GO" id="GO:0006526">
    <property type="term" value="P:L-arginine biosynthetic process"/>
    <property type="evidence" value="ECO:0007669"/>
    <property type="project" value="UniProtKB-KW"/>
</dbReference>
<dbReference type="FunFam" id="3.30.470.20:FF:000004">
    <property type="entry name" value="Carbamoyl-phosphate synthase (glutamine-hydrolyzing)"/>
    <property type="match status" value="1"/>
</dbReference>
<protein>
    <submittedName>
        <fullName evidence="20">Carbamoyl-phosphate synthase (Glutamine-hydrolyzing) large subunit</fullName>
        <ecNumber evidence="20">6.3.5.5</ecNumber>
    </submittedName>
</protein>
<evidence type="ECO:0000256" key="12">
    <source>
        <dbReference type="ARBA" id="ARBA00022842"/>
    </source>
</evidence>
<evidence type="ECO:0000256" key="14">
    <source>
        <dbReference type="ARBA" id="ARBA00023211"/>
    </source>
</evidence>
<accession>A0A7V5RPS7</accession>
<dbReference type="SUPFAM" id="SSF56059">
    <property type="entry name" value="Glutathione synthetase ATP-binding domain-like"/>
    <property type="match status" value="2"/>
</dbReference>
<dbReference type="PRINTS" id="PR00098">
    <property type="entry name" value="CPSASE"/>
</dbReference>
<comment type="cofactor">
    <cofactor evidence="1">
        <name>Mn(2+)</name>
        <dbReference type="ChEBI" id="CHEBI:29035"/>
    </cofactor>
</comment>
<dbReference type="InterPro" id="IPR011607">
    <property type="entry name" value="MGS-like_dom"/>
</dbReference>
<dbReference type="Pfam" id="PF02787">
    <property type="entry name" value="CPSase_L_D3"/>
    <property type="match status" value="1"/>
</dbReference>
<keyword evidence="8" id="KW-0479">Metal-binding</keyword>
<evidence type="ECO:0000259" key="18">
    <source>
        <dbReference type="PROSITE" id="PS50975"/>
    </source>
</evidence>
<evidence type="ECO:0000256" key="2">
    <source>
        <dbReference type="ARBA" id="ARBA00001947"/>
    </source>
</evidence>
<dbReference type="PANTHER" id="PTHR11405">
    <property type="entry name" value="CARBAMOYLTRANSFERASE FAMILY MEMBER"/>
    <property type="match status" value="1"/>
</dbReference>
<feature type="domain" description="MGS-like" evidence="19">
    <location>
        <begin position="924"/>
        <end position="1061"/>
    </location>
</feature>
<dbReference type="InterPro" id="IPR006275">
    <property type="entry name" value="CPSase_lsu"/>
</dbReference>
<evidence type="ECO:0000313" key="20">
    <source>
        <dbReference type="EMBL" id="HHM01920.1"/>
    </source>
</evidence>
<dbReference type="Proteomes" id="UP000885771">
    <property type="component" value="Unassembled WGS sequence"/>
</dbReference>
<dbReference type="PROSITE" id="PS00866">
    <property type="entry name" value="CPSASE_1"/>
    <property type="match status" value="1"/>
</dbReference>
<dbReference type="Pfam" id="PF02786">
    <property type="entry name" value="CPSase_L_D2"/>
    <property type="match status" value="2"/>
</dbReference>
<dbReference type="GO" id="GO:0005524">
    <property type="term" value="F:ATP binding"/>
    <property type="evidence" value="ECO:0007669"/>
    <property type="project" value="UniProtKB-UniRule"/>
</dbReference>
<dbReference type="PANTHER" id="PTHR11405:SF53">
    <property type="entry name" value="CARBAMOYL-PHOSPHATE SYNTHASE [AMMONIA], MITOCHONDRIAL"/>
    <property type="match status" value="1"/>
</dbReference>
<evidence type="ECO:0000256" key="8">
    <source>
        <dbReference type="ARBA" id="ARBA00022723"/>
    </source>
</evidence>
<evidence type="ECO:0000256" key="4">
    <source>
        <dbReference type="ARBA" id="ARBA00009799"/>
    </source>
</evidence>
<dbReference type="InterPro" id="IPR016185">
    <property type="entry name" value="PreATP-grasp_dom_sf"/>
</dbReference>
<dbReference type="InterPro" id="IPR036914">
    <property type="entry name" value="MGS-like_dom_sf"/>
</dbReference>
<dbReference type="FunFam" id="3.30.1490.20:FF:000001">
    <property type="entry name" value="Carbamoyl-phosphate synthase large chain"/>
    <property type="match status" value="1"/>
</dbReference>
<dbReference type="SMART" id="SM00851">
    <property type="entry name" value="MGS"/>
    <property type="match status" value="1"/>
</dbReference>
<keyword evidence="6 20" id="KW-0436">Ligase</keyword>